<accession>A0A2N5VB55</accession>
<evidence type="ECO:0000313" key="3">
    <source>
        <dbReference type="Proteomes" id="UP000235392"/>
    </source>
</evidence>
<protein>
    <submittedName>
        <fullName evidence="2">Uncharacterized protein</fullName>
    </submittedName>
</protein>
<evidence type="ECO:0000313" key="2">
    <source>
        <dbReference type="EMBL" id="PLW47201.1"/>
    </source>
</evidence>
<sequence length="434" mass="49388">MEKPSRFVGDIPPGGIPAGADPFAHVAQFPPHRFIPRLSRQAISILAVFLVFHILLSVFSLIILILPYIGKVRRTPWLVRKIYIYSSSGEKLYNTPLYFLNAGVLMSASQLMSSVTTQAYIWMQVRMHLSEDYALRAQFVPALALMFIFNTYSYWSMTHCFLALSYTNETLTHKSIILSWLRSPISINTFFVAFPVSVTVATITVMTRLCLAYQDLLLHTRSIKAILSQGSLLWNQLKLTSLPEDGRAHILSQLIRTQDQLDLLLQATGAVLTRVLDRFYSVRSIMLVSIPATSLFFFISFWKLADKYKKRGQKSNKTMIKLNEDPAKQVYLRSESEAAFFDTLRSDDQFVRLTITAVATLLGILTGMSYWFLTVFKSNAIMIDPYWHGVGAWMPTISGTWSALPMAWQSWQLYLEKKDKMTSFPCESGEASMQ</sequence>
<dbReference type="Proteomes" id="UP000235392">
    <property type="component" value="Unassembled WGS sequence"/>
</dbReference>
<feature type="transmembrane region" description="Helical" evidence="1">
    <location>
        <begin position="350"/>
        <end position="373"/>
    </location>
</feature>
<keyword evidence="1" id="KW-0472">Membrane</keyword>
<feature type="transmembrane region" description="Helical" evidence="1">
    <location>
        <begin position="284"/>
        <end position="302"/>
    </location>
</feature>
<feature type="transmembrane region" description="Helical" evidence="1">
    <location>
        <begin position="42"/>
        <end position="69"/>
    </location>
</feature>
<comment type="caution">
    <text evidence="2">The sequence shown here is derived from an EMBL/GenBank/DDBJ whole genome shotgun (WGS) entry which is preliminary data.</text>
</comment>
<gene>
    <name evidence="2" type="ORF">PCASD_02348</name>
</gene>
<name>A0A2N5VB55_9BASI</name>
<proteinExistence type="predicted"/>
<feature type="transmembrane region" description="Helical" evidence="1">
    <location>
        <begin position="190"/>
        <end position="211"/>
    </location>
</feature>
<dbReference type="AlphaFoldDB" id="A0A2N5VB55"/>
<evidence type="ECO:0000256" key="1">
    <source>
        <dbReference type="SAM" id="Phobius"/>
    </source>
</evidence>
<dbReference type="EMBL" id="PGCI01000033">
    <property type="protein sequence ID" value="PLW47201.1"/>
    <property type="molecule type" value="Genomic_DNA"/>
</dbReference>
<keyword evidence="1" id="KW-0812">Transmembrane</keyword>
<reference evidence="2 3" key="1">
    <citation type="submission" date="2017-11" db="EMBL/GenBank/DDBJ databases">
        <title>De novo assembly and phasing of dikaryotic genomes from two isolates of Puccinia coronata f. sp. avenae, the causal agent of oat crown rust.</title>
        <authorList>
            <person name="Miller M.E."/>
            <person name="Zhang Y."/>
            <person name="Omidvar V."/>
            <person name="Sperschneider J."/>
            <person name="Schwessinger B."/>
            <person name="Raley C."/>
            <person name="Palmer J.M."/>
            <person name="Garnica D."/>
            <person name="Upadhyaya N."/>
            <person name="Rathjen J."/>
            <person name="Taylor J.M."/>
            <person name="Park R.F."/>
            <person name="Dodds P.N."/>
            <person name="Hirsch C.D."/>
            <person name="Kianian S.F."/>
            <person name="Figueroa M."/>
        </authorList>
    </citation>
    <scope>NUCLEOTIDE SEQUENCE [LARGE SCALE GENOMIC DNA]</scope>
    <source>
        <strain evidence="2">12SD80</strain>
    </source>
</reference>
<feature type="transmembrane region" description="Helical" evidence="1">
    <location>
        <begin position="133"/>
        <end position="155"/>
    </location>
</feature>
<organism evidence="2 3">
    <name type="scientific">Puccinia coronata f. sp. avenae</name>
    <dbReference type="NCBI Taxonomy" id="200324"/>
    <lineage>
        <taxon>Eukaryota</taxon>
        <taxon>Fungi</taxon>
        <taxon>Dikarya</taxon>
        <taxon>Basidiomycota</taxon>
        <taxon>Pucciniomycotina</taxon>
        <taxon>Pucciniomycetes</taxon>
        <taxon>Pucciniales</taxon>
        <taxon>Pucciniaceae</taxon>
        <taxon>Puccinia</taxon>
    </lineage>
</organism>
<keyword evidence="1" id="KW-1133">Transmembrane helix</keyword>